<feature type="transmembrane region" description="Helical" evidence="6">
    <location>
        <begin position="145"/>
        <end position="166"/>
    </location>
</feature>
<accession>A0A5C6U192</accession>
<dbReference type="InterPro" id="IPR050448">
    <property type="entry name" value="OpgB/LTA_synthase_biosynth"/>
</dbReference>
<proteinExistence type="predicted"/>
<reference evidence="8 9" key="1">
    <citation type="submission" date="2019-08" db="EMBL/GenBank/DDBJ databases">
        <authorList>
            <person name="Khan S.A."/>
            <person name="Jeon C.O."/>
            <person name="Jeong S.E."/>
        </authorList>
    </citation>
    <scope>NUCLEOTIDE SEQUENCE [LARGE SCALE GENOMIC DNA]</scope>
    <source>
        <strain evidence="9">IMCC1728</strain>
    </source>
</reference>
<keyword evidence="3 6" id="KW-0812">Transmembrane</keyword>
<evidence type="ECO:0000256" key="3">
    <source>
        <dbReference type="ARBA" id="ARBA00022692"/>
    </source>
</evidence>
<evidence type="ECO:0000256" key="2">
    <source>
        <dbReference type="ARBA" id="ARBA00022475"/>
    </source>
</evidence>
<dbReference type="InterPro" id="IPR000917">
    <property type="entry name" value="Sulfatase_N"/>
</dbReference>
<name>A0A5C6U192_9BURK</name>
<evidence type="ECO:0000313" key="8">
    <source>
        <dbReference type="EMBL" id="TXC66320.1"/>
    </source>
</evidence>
<dbReference type="GO" id="GO:0005886">
    <property type="term" value="C:plasma membrane"/>
    <property type="evidence" value="ECO:0007669"/>
    <property type="project" value="UniProtKB-SubCell"/>
</dbReference>
<comment type="caution">
    <text evidence="8">The sequence shown here is derived from an EMBL/GenBank/DDBJ whole genome shotgun (WGS) entry which is preliminary data.</text>
</comment>
<organism evidence="8 9">
    <name type="scientific">Piscinibacter aquaticus</name>
    <dbReference type="NCBI Taxonomy" id="392597"/>
    <lineage>
        <taxon>Bacteria</taxon>
        <taxon>Pseudomonadati</taxon>
        <taxon>Pseudomonadota</taxon>
        <taxon>Betaproteobacteria</taxon>
        <taxon>Burkholderiales</taxon>
        <taxon>Sphaerotilaceae</taxon>
        <taxon>Piscinibacter</taxon>
    </lineage>
</organism>
<evidence type="ECO:0000259" key="7">
    <source>
        <dbReference type="Pfam" id="PF00884"/>
    </source>
</evidence>
<dbReference type="Pfam" id="PF00884">
    <property type="entry name" value="Sulfatase"/>
    <property type="match status" value="1"/>
</dbReference>
<gene>
    <name evidence="8" type="ORF">FSC37_11855</name>
</gene>
<evidence type="ECO:0000313" key="9">
    <source>
        <dbReference type="Proteomes" id="UP000321832"/>
    </source>
</evidence>
<dbReference type="CDD" id="cd16015">
    <property type="entry name" value="LTA_synthase"/>
    <property type="match status" value="1"/>
</dbReference>
<protein>
    <submittedName>
        <fullName evidence="8">LTA synthase family protein</fullName>
    </submittedName>
</protein>
<keyword evidence="4 6" id="KW-1133">Transmembrane helix</keyword>
<dbReference type="AlphaFoldDB" id="A0A5C6U192"/>
<dbReference type="Gene3D" id="3.30.1120.80">
    <property type="match status" value="1"/>
</dbReference>
<dbReference type="PANTHER" id="PTHR47371:SF3">
    <property type="entry name" value="PHOSPHOGLYCEROL TRANSFERASE I"/>
    <property type="match status" value="1"/>
</dbReference>
<feature type="domain" description="Sulfatase N-terminal" evidence="7">
    <location>
        <begin position="286"/>
        <end position="554"/>
    </location>
</feature>
<evidence type="ECO:0000256" key="5">
    <source>
        <dbReference type="ARBA" id="ARBA00023136"/>
    </source>
</evidence>
<keyword evidence="2" id="KW-1003">Cell membrane</keyword>
<evidence type="ECO:0000256" key="4">
    <source>
        <dbReference type="ARBA" id="ARBA00022989"/>
    </source>
</evidence>
<feature type="transmembrane region" description="Helical" evidence="6">
    <location>
        <begin position="187"/>
        <end position="205"/>
    </location>
</feature>
<dbReference type="Gene3D" id="3.40.720.10">
    <property type="entry name" value="Alkaline Phosphatase, subunit A"/>
    <property type="match status" value="1"/>
</dbReference>
<feature type="transmembrane region" description="Helical" evidence="6">
    <location>
        <begin position="60"/>
        <end position="80"/>
    </location>
</feature>
<evidence type="ECO:0000256" key="6">
    <source>
        <dbReference type="SAM" id="Phobius"/>
    </source>
</evidence>
<feature type="transmembrane region" description="Helical" evidence="6">
    <location>
        <begin position="18"/>
        <end position="40"/>
    </location>
</feature>
<dbReference type="SUPFAM" id="SSF53649">
    <property type="entry name" value="Alkaline phosphatase-like"/>
    <property type="match status" value="1"/>
</dbReference>
<dbReference type="Proteomes" id="UP000321832">
    <property type="component" value="Unassembled WGS sequence"/>
</dbReference>
<keyword evidence="5 6" id="KW-0472">Membrane</keyword>
<sequence length="651" mass="70787">MPEAIAARSSRITARPALVAPLFAAFLAVSTLTRLGLLVFNADTSLYEPLRMVPALLLGLGYDMAVALWWGLPLVLLGWLWPRTRGHGALRWAALALTALLLGGAVFISVAEFVFWNEFASRFNFIAVDYLIYTREVVGNIRESYALGPLFGGIGVATLGLALAVARPLRRAAVAPAPRPAARTLAAALYVGAAAAATATIGSGWKERLEQPQLVQLAGNGVWEFFHALRFNQIDFQRFYATLPPEQAAAALQRHFAASPHYRMMPSADMPIRREVLASGPRRDLNVVLVSIESLGAEFVESLGGAKGLTPNLERLGREGLFFSQMYATGTRTVRGLEALTLSVPPTPGHAIPMRPDNGGLFTLGGVLNSLGWEPLYLYGGYSYFDNMATFFGGNGYTVIDRTAIDKADIHHENIWGVADEDLFDLALREIDARAVGGRKVFAHVMTTSNHRPFTYPEGRIDIPSGSGRAGAVKYTDHAIGQFVEKARSHPWFSNTLFVFVADHTSIARGRSDLPMERFHIPMVVWAPGPVAPAQVDALASQIDVAPTLLGLLNLNYVSEFFGRDVLHDTDVPPTLFMANYQTVGFVGGGEQVELRPRRATRVTPLDGGEHDPRLEQAALEEGIAFYQAAAERFSSRRKGSPTPAQPGGHF</sequence>
<dbReference type="PANTHER" id="PTHR47371">
    <property type="entry name" value="LIPOTEICHOIC ACID SYNTHASE"/>
    <property type="match status" value="1"/>
</dbReference>
<dbReference type="EMBL" id="VOPW01000001">
    <property type="protein sequence ID" value="TXC66320.1"/>
    <property type="molecule type" value="Genomic_DNA"/>
</dbReference>
<feature type="transmembrane region" description="Helical" evidence="6">
    <location>
        <begin position="92"/>
        <end position="116"/>
    </location>
</feature>
<dbReference type="InterPro" id="IPR017850">
    <property type="entry name" value="Alkaline_phosphatase_core_sf"/>
</dbReference>
<evidence type="ECO:0000256" key="1">
    <source>
        <dbReference type="ARBA" id="ARBA00004651"/>
    </source>
</evidence>
<comment type="subcellular location">
    <subcellularLocation>
        <location evidence="1">Cell membrane</location>
        <topology evidence="1">Multi-pass membrane protein</topology>
    </subcellularLocation>
</comment>
<keyword evidence="9" id="KW-1185">Reference proteome</keyword>